<dbReference type="KEGG" id="bfo:118406590"/>
<feature type="region of interest" description="Disordered" evidence="1">
    <location>
        <begin position="38"/>
        <end position="68"/>
    </location>
</feature>
<name>A0A9J7HNG7_BRAFL</name>
<reference evidence="2" key="1">
    <citation type="journal article" date="2020" name="Nat. Ecol. Evol.">
        <title>Deeply conserved synteny resolves early events in vertebrate evolution.</title>
        <authorList>
            <person name="Simakov O."/>
            <person name="Marletaz F."/>
            <person name="Yue J.X."/>
            <person name="O'Connell B."/>
            <person name="Jenkins J."/>
            <person name="Brandt A."/>
            <person name="Calef R."/>
            <person name="Tung C.H."/>
            <person name="Huang T.K."/>
            <person name="Schmutz J."/>
            <person name="Satoh N."/>
            <person name="Yu J.K."/>
            <person name="Putnam N.H."/>
            <person name="Green R.E."/>
            <person name="Rokhsar D.S."/>
        </authorList>
    </citation>
    <scope>NUCLEOTIDE SEQUENCE [LARGE SCALE GENOMIC DNA]</scope>
    <source>
        <strain evidence="2">S238N-H82</strain>
    </source>
</reference>
<dbReference type="OrthoDB" id="6073341at2759"/>
<dbReference type="RefSeq" id="XP_035662628.1">
    <property type="nucleotide sequence ID" value="XM_035806735.1"/>
</dbReference>
<dbReference type="GeneID" id="118406590"/>
<dbReference type="OMA" id="FCTEDEG"/>
<sequence length="898" mass="101295">MYIRVISHEKKLYINDSGKLNRSLEKIAIMIRKKRVPKKDPVSSESLHHLKKKSTRAQRAENKDNAATNDVTKRMGNLSVGTEPAELCKFSTRSSSVAVLSLPGNNDQAFVYARNVRLHQRCFKLSLDGCYAFPDWSEKEKHLLRNFVLVEVKRFCTEDEGECRVIYMCSCATGESNRERLGHMDNIVQDPSGLQFAEEDHYCLHSKVAKQLNLQPFEDDEDTDCVQQISTVPFLAAVHDGDRYGLLKRVGRMGKLTCQQCPYQRHSCGHIQSYNDWCRERDIEPEVALHLASESVEEFTSISYSPIPYPWPAEMKEKFERLSEPGLQQFPKHLLPDCPEGPCPHGNSWDKRDPIKQGWVSHDGVLIHLEELTISTYKDADGSEVNRVAYYRPTIGGCTCRRQYDGLDDLLHNLDNKNMYYFGFLLKYMNDMIYSRKPLKAAERSANKTRQTATTHPPLSYRLLRKAWNSWARRLAIPWNEVFRCPVCGEEPTCVVCDGTCIGFRKDFLPPATEETKDTGPRVAGSRHADRVFVKTKQARDLLLRYSGEKRGQKAGCKNGLSGGEFANLISLLDNEGHQELVEILQRLRSEGGGRIAPTSYRKLLSELAKNSPVCGIVQVGEDAEAIQLVGKLAKGAIGLVTSADSAIRLQKSAPVIFGSLRDITKGGGEIPGDVKELLLRIHSILDKMFNDVPVPPESAYPPPAAPSGLAFFPGLDQHIGLPRYEADAKSSGNPGSCRKESYGHPSLTPGIFTLFCRHGICYGFDCMTSCESPRHPYQIFRTRFRKAPNVIVYDNACKLHQYALNREPHFFRNTQFLVDRFHFRGHIGCSLGYCMDEYKQSIDITTINSQVNEQANAGLIRIQPQLSYMSPSNFVFHASLFLAIRNFDAISKLDMTS</sequence>
<evidence type="ECO:0000313" key="3">
    <source>
        <dbReference type="RefSeq" id="XP_035662628.1"/>
    </source>
</evidence>
<evidence type="ECO:0000313" key="2">
    <source>
        <dbReference type="Proteomes" id="UP000001554"/>
    </source>
</evidence>
<protein>
    <submittedName>
        <fullName evidence="3">Uncharacterized protein LOC118406590 isoform X1</fullName>
    </submittedName>
</protein>
<dbReference type="Proteomes" id="UP000001554">
    <property type="component" value="Chromosome 19"/>
</dbReference>
<dbReference type="PANTHER" id="PTHR34305:SF1">
    <property type="entry name" value="SWIM-TYPE DOMAIN-CONTAINING PROTEIN"/>
    <property type="match status" value="1"/>
</dbReference>
<keyword evidence="2" id="KW-1185">Reference proteome</keyword>
<feature type="compositionally biased region" description="Basic and acidic residues" evidence="1">
    <location>
        <begin position="38"/>
        <end position="48"/>
    </location>
</feature>
<dbReference type="InterPro" id="IPR040521">
    <property type="entry name" value="KDZ"/>
</dbReference>
<evidence type="ECO:0000256" key="1">
    <source>
        <dbReference type="SAM" id="MobiDB-lite"/>
    </source>
</evidence>
<organism evidence="2 3">
    <name type="scientific">Branchiostoma floridae</name>
    <name type="common">Florida lancelet</name>
    <name type="synonym">Amphioxus</name>
    <dbReference type="NCBI Taxonomy" id="7739"/>
    <lineage>
        <taxon>Eukaryota</taxon>
        <taxon>Metazoa</taxon>
        <taxon>Chordata</taxon>
        <taxon>Cephalochordata</taxon>
        <taxon>Leptocardii</taxon>
        <taxon>Amphioxiformes</taxon>
        <taxon>Branchiostomatidae</taxon>
        <taxon>Branchiostoma</taxon>
    </lineage>
</organism>
<gene>
    <name evidence="3" type="primary">LOC118406590</name>
</gene>
<dbReference type="PANTHER" id="PTHR34305">
    <property type="entry name" value="EXPRESSED PROTEIN"/>
    <property type="match status" value="1"/>
</dbReference>
<reference evidence="3" key="2">
    <citation type="submission" date="2025-08" db="UniProtKB">
        <authorList>
            <consortium name="RefSeq"/>
        </authorList>
    </citation>
    <scope>IDENTIFICATION</scope>
    <source>
        <strain evidence="3">S238N-H82</strain>
        <tissue evidence="3">Testes</tissue>
    </source>
</reference>
<proteinExistence type="predicted"/>
<dbReference type="Pfam" id="PF18758">
    <property type="entry name" value="KDZ"/>
    <property type="match status" value="1"/>
</dbReference>
<dbReference type="AlphaFoldDB" id="A0A9J7HNG7"/>
<accession>A0A9J7HNG7</accession>